<reference evidence="1 2" key="1">
    <citation type="submission" date="2018-03" db="EMBL/GenBank/DDBJ databases">
        <title>Draft Genome Sequences of the Obligatory Marine Myxobacteria Enhygromyxa salina SWB005.</title>
        <authorList>
            <person name="Poehlein A."/>
            <person name="Moghaddam J.A."/>
            <person name="Harms H."/>
            <person name="Alanjari M."/>
            <person name="Koenig G.M."/>
            <person name="Daniel R."/>
            <person name="Schaeberle T.F."/>
        </authorList>
    </citation>
    <scope>NUCLEOTIDE SEQUENCE [LARGE SCALE GENOMIC DNA]</scope>
    <source>
        <strain evidence="1 2">SWB005</strain>
    </source>
</reference>
<evidence type="ECO:0000313" key="2">
    <source>
        <dbReference type="Proteomes" id="UP000237968"/>
    </source>
</evidence>
<dbReference type="EMBL" id="PVNK01000046">
    <property type="protein sequence ID" value="PRQ04316.1"/>
    <property type="molecule type" value="Genomic_DNA"/>
</dbReference>
<keyword evidence="2" id="KW-1185">Reference proteome</keyword>
<name>A0A2S9YH27_9BACT</name>
<dbReference type="RefSeq" id="WP_181197365.1">
    <property type="nucleotide sequence ID" value="NZ_PVNK01000046.1"/>
</dbReference>
<dbReference type="Proteomes" id="UP000237968">
    <property type="component" value="Unassembled WGS sequence"/>
</dbReference>
<dbReference type="AlphaFoldDB" id="A0A2S9YH27"/>
<comment type="caution">
    <text evidence="1">The sequence shown here is derived from an EMBL/GenBank/DDBJ whole genome shotgun (WGS) entry which is preliminary data.</text>
</comment>
<proteinExistence type="predicted"/>
<accession>A0A2S9YH27</accession>
<evidence type="ECO:0000313" key="1">
    <source>
        <dbReference type="EMBL" id="PRQ04316.1"/>
    </source>
</evidence>
<gene>
    <name evidence="1" type="ORF">ENSA5_08820</name>
</gene>
<organism evidence="1 2">
    <name type="scientific">Enhygromyxa salina</name>
    <dbReference type="NCBI Taxonomy" id="215803"/>
    <lineage>
        <taxon>Bacteria</taxon>
        <taxon>Pseudomonadati</taxon>
        <taxon>Myxococcota</taxon>
        <taxon>Polyangia</taxon>
        <taxon>Nannocystales</taxon>
        <taxon>Nannocystaceae</taxon>
        <taxon>Enhygromyxa</taxon>
    </lineage>
</organism>
<sequence>MGREASALLANVPDARFDGREALQEIVESVAGLHAVAIYPRNALVTSERERSP</sequence>
<protein>
    <submittedName>
        <fullName evidence="1">Uncharacterized protein</fullName>
    </submittedName>
</protein>